<proteinExistence type="predicted"/>
<evidence type="ECO:0000259" key="2">
    <source>
        <dbReference type="Pfam" id="PF00144"/>
    </source>
</evidence>
<dbReference type="Gene3D" id="3.40.710.10">
    <property type="entry name" value="DD-peptidase/beta-lactamase superfamily"/>
    <property type="match status" value="1"/>
</dbReference>
<dbReference type="KEGG" id="azc:AZC_0974"/>
<reference evidence="3 4" key="3">
    <citation type="journal article" date="2008" name="BMC Genomics">
        <title>The genome of the versatile nitrogen fixer Azorhizobium caulinodans ORS571.</title>
        <authorList>
            <person name="Lee KB."/>
            <person name="Backer P.D."/>
            <person name="Aono T."/>
            <person name="Liu CT."/>
            <person name="Suzuki S."/>
            <person name="Suzuki T."/>
            <person name="Kaneko T."/>
            <person name="Yamada M."/>
            <person name="Tabata S."/>
            <person name="Kupfer D.M."/>
            <person name="Najar F.Z."/>
            <person name="Wiley G.B."/>
            <person name="Roe B."/>
            <person name="Binnewies T.T."/>
            <person name="Ussery D.W."/>
            <person name="D'Haeze W."/>
            <person name="Herder J.D."/>
            <person name="Gevers D."/>
            <person name="Vereecke D."/>
            <person name="Holsters M."/>
            <person name="Oyaizu H."/>
        </authorList>
    </citation>
    <scope>NUCLEOTIDE SEQUENCE [LARGE SCALE GENOMIC DNA]</scope>
    <source>
        <strain evidence="4">ATCC 43989 / DSM 5975 / JCM 20966 / LMG 6465 / NBRC 14845 / NCIMB 13405 / ORS 571</strain>
    </source>
</reference>
<keyword evidence="1" id="KW-0732">Signal</keyword>
<protein>
    <submittedName>
        <fullName evidence="3">Beta-lactamase class C</fullName>
    </submittedName>
</protein>
<dbReference type="HOGENOM" id="CLU_030169_0_0_5"/>
<keyword evidence="4" id="KW-1185">Reference proteome</keyword>
<evidence type="ECO:0000256" key="1">
    <source>
        <dbReference type="SAM" id="SignalP"/>
    </source>
</evidence>
<reference evidence="3 4" key="6">
    <citation type="journal article" date="2011" name="Appl. Environ. Microbiol.">
        <title>Involvement of the azorhizobial chromosome partition gene (parA) in the onset of bacteroid differentiation during Sesbania rostrata stem nodule development.</title>
        <authorList>
            <person name="Liu CT."/>
            <person name="Lee KB."/>
            <person name="Wang YS."/>
            <person name="Peng MH."/>
            <person name="Lee KT."/>
            <person name="Suzuki S."/>
            <person name="Suzuki T."/>
            <person name="Oyaizu H."/>
        </authorList>
    </citation>
    <scope>NUCLEOTIDE SEQUENCE [LARGE SCALE GENOMIC DNA]</scope>
    <source>
        <strain evidence="4">ATCC 43989 / DSM 5975 / JCM 20966 / LMG 6465 / NBRC 14845 / NCIMB 13405 / ORS 571</strain>
    </source>
</reference>
<feature type="signal peptide" evidence="1">
    <location>
        <begin position="1"/>
        <end position="25"/>
    </location>
</feature>
<accession>A8HUR4</accession>
<feature type="chain" id="PRO_5002723954" evidence="1">
    <location>
        <begin position="26"/>
        <end position="418"/>
    </location>
</feature>
<dbReference type="AlphaFoldDB" id="A8HUR4"/>
<dbReference type="Pfam" id="PF00144">
    <property type="entry name" value="Beta-lactamase"/>
    <property type="match status" value="1"/>
</dbReference>
<dbReference type="PANTHER" id="PTHR43283">
    <property type="entry name" value="BETA-LACTAMASE-RELATED"/>
    <property type="match status" value="1"/>
</dbReference>
<dbReference type="SUPFAM" id="SSF56601">
    <property type="entry name" value="beta-lactamase/transpeptidase-like"/>
    <property type="match status" value="1"/>
</dbReference>
<reference evidence="3 4" key="4">
    <citation type="journal article" date="2009" name="Appl. Environ. Microbiol.">
        <title>Comparative genome-wide transcriptional profiling of Azorhizobium caulinodans ORS571 grown under free-living and symbiotic conditions.</title>
        <authorList>
            <person name="Tsukada S."/>
            <person name="Aono T."/>
            <person name="Akiba N."/>
            <person name="Lee KB."/>
            <person name="Liu CT."/>
            <person name="Toyazaki H."/>
            <person name="Oyaizu H."/>
        </authorList>
    </citation>
    <scope>NUCLEOTIDE SEQUENCE [LARGE SCALE GENOMIC DNA]</scope>
    <source>
        <strain evidence="4">ATCC 43989 / DSM 5975 / JCM 20966 / LMG 6465 / NBRC 14845 / NCIMB 13405 / ORS 571</strain>
    </source>
</reference>
<dbReference type="PROSITE" id="PS51257">
    <property type="entry name" value="PROKAR_LIPOPROTEIN"/>
    <property type="match status" value="1"/>
</dbReference>
<dbReference type="InterPro" id="IPR012338">
    <property type="entry name" value="Beta-lactam/transpept-like"/>
</dbReference>
<name>A8HUR4_AZOC5</name>
<dbReference type="EMBL" id="AP009384">
    <property type="protein sequence ID" value="BAF86972.1"/>
    <property type="molecule type" value="Genomic_DNA"/>
</dbReference>
<feature type="domain" description="Beta-lactamase-related" evidence="2">
    <location>
        <begin position="97"/>
        <end position="385"/>
    </location>
</feature>
<reference evidence="4" key="2">
    <citation type="submission" date="2007-04" db="EMBL/GenBank/DDBJ databases">
        <title>Complete genome sequence of the nitrogen-fixing bacterium Azorhizobium caulinodans ORS571.</title>
        <authorList>
            <person name="Lee K.B."/>
            <person name="Backer P.D."/>
            <person name="Aono T."/>
            <person name="Liu C.T."/>
            <person name="Suzuki S."/>
            <person name="Suzuki T."/>
            <person name="Kaneko T."/>
            <person name="Yamada M."/>
            <person name="Tabata S."/>
            <person name="Kupfer D.M."/>
            <person name="Najar F.Z."/>
            <person name="Wiley G.B."/>
            <person name="Roe B."/>
            <person name="Binnewies T."/>
            <person name="Ussery D."/>
            <person name="Vereecke D."/>
            <person name="Gevers D."/>
            <person name="Holsters M."/>
            <person name="Oyaizu H."/>
        </authorList>
    </citation>
    <scope>NUCLEOTIDE SEQUENCE [LARGE SCALE GENOMIC DNA]</scope>
    <source>
        <strain evidence="4">ATCC 43989 / DSM 5975 / JCM 20966 / LMG 6465 / NBRC 14845 / NCIMB 13405 / ORS 571</strain>
    </source>
</reference>
<organism evidence="3 4">
    <name type="scientific">Azorhizobium caulinodans (strain ATCC 43989 / DSM 5975 / JCM 20966 / LMG 6465 / NBRC 14845 / NCIMB 13405 / ORS 571)</name>
    <dbReference type="NCBI Taxonomy" id="438753"/>
    <lineage>
        <taxon>Bacteria</taxon>
        <taxon>Pseudomonadati</taxon>
        <taxon>Pseudomonadota</taxon>
        <taxon>Alphaproteobacteria</taxon>
        <taxon>Hyphomicrobiales</taxon>
        <taxon>Xanthobacteraceae</taxon>
        <taxon>Azorhizobium</taxon>
    </lineage>
</organism>
<evidence type="ECO:0000313" key="3">
    <source>
        <dbReference type="EMBL" id="BAF86972.1"/>
    </source>
</evidence>
<dbReference type="PANTHER" id="PTHR43283:SF14">
    <property type="entry name" value="BLL8153 PROTEIN"/>
    <property type="match status" value="1"/>
</dbReference>
<evidence type="ECO:0000313" key="4">
    <source>
        <dbReference type="Proteomes" id="UP000000270"/>
    </source>
</evidence>
<gene>
    <name evidence="3" type="ordered locus">AZC_0974</name>
</gene>
<reference evidence="3 4" key="5">
    <citation type="journal article" date="2010" name="Appl. Environ. Microbiol.">
        <title>phrR-like gene praR of Azorhizobium caulinodans ORS571 is essential for symbiosis with Sesbania rostrata and is involved in expression of reb genes.</title>
        <authorList>
            <person name="Akiba N."/>
            <person name="Aono T."/>
            <person name="Toyazaki H."/>
            <person name="Sato S."/>
            <person name="Oyaizu H."/>
        </authorList>
    </citation>
    <scope>NUCLEOTIDE SEQUENCE [LARGE SCALE GENOMIC DNA]</scope>
    <source>
        <strain evidence="4">ATCC 43989 / DSM 5975 / JCM 20966 / LMG 6465 / NBRC 14845 / NCIMB 13405 / ORS 571</strain>
    </source>
</reference>
<reference evidence="3 4" key="1">
    <citation type="journal article" date="2007" name="Appl. Environ. Microbiol.">
        <title>Rhizobial factors required for stem nodule maturation and maintenance in Sesbania rostrata-Azorhizobium caulinodans ORS571 symbiosis.</title>
        <authorList>
            <person name="Suzuki S."/>
            <person name="Aono T."/>
            <person name="Lee KB."/>
            <person name="Suzuki T."/>
            <person name="Liu CT."/>
            <person name="Miwa H."/>
            <person name="Wakao S."/>
            <person name="Iki T."/>
            <person name="Oyaizu H."/>
        </authorList>
    </citation>
    <scope>NUCLEOTIDE SEQUENCE [LARGE SCALE GENOMIC DNA]</scope>
    <source>
        <strain evidence="4">ATCC 43989 / DSM 5975 / JCM 20966 / LMG 6465 / NBRC 14845 / NCIMB 13405 / ORS 571</strain>
    </source>
</reference>
<dbReference type="Proteomes" id="UP000000270">
    <property type="component" value="Chromosome"/>
</dbReference>
<dbReference type="InterPro" id="IPR001466">
    <property type="entry name" value="Beta-lactam-related"/>
</dbReference>
<dbReference type="MEROPS" id="S12.A23"/>
<dbReference type="eggNOG" id="COG1680">
    <property type="taxonomic scope" value="Bacteria"/>
</dbReference>
<dbReference type="STRING" id="438753.AZC_0974"/>
<dbReference type="InterPro" id="IPR050789">
    <property type="entry name" value="Diverse_Enzym_Activities"/>
</dbReference>
<sequence length="418" mass="45214">MRAMRFGRRALLLISMLAAACPAAASPDEDVLGKAQGYPVAPSLGQTRQEPYIVGSFSGMEKIAETCRMSPAAVPRPLPAAPAGAPLTYRYKGADYTLDDYMAHQRITGLIVLHDGAIVAERYGYDRTPDMRFLSNSMSKTVTALAILKAQEEGRIRSLDDRAQDYVPELSGSLYGGTRLVDLMRMASGARFTETYTPGDDRAAFNRIMSRTGTVAALKSVTERAVPAGEAFNYAGAQTQALGVVLRAATGDTLCHYVERTLWQPMGAESPASWILNRSDHVEIAQGGLNATLHDYARLGLLLADDGMVAGQPVLSREHLLDMTAAERQPEAFRPGRMNWHGSTYVGYGLQVWLWPGSHRRFALLGIHGQSIFVDPDLKLVIVQTAVGKDAAGDASGAHLGAERGALFRGIVARYGSW</sequence>